<gene>
    <name evidence="1" type="ORF">D5086_015748</name>
</gene>
<keyword evidence="2" id="KW-1185">Reference proteome</keyword>
<evidence type="ECO:0000313" key="2">
    <source>
        <dbReference type="Proteomes" id="UP000309997"/>
    </source>
</evidence>
<sequence length="1124" mass="123946">MRKRPETSRSSNSQQRPPKQPPYANSTTNLSSSMKSIRSGSVWIILSAVIIYSCYSVHYYQFENLPSPLTAEQAGKRGFSEIQAIKHVKALTDFGPHPVGSESLDLALQYVLAEVENIKKNAYYEVDVEVDFFHAKTGANRLTSGLFRGKTLVYADLKHVVLRILPKFTPNQAADNTILVSSHIDTVFSTGGAGDCSSCVAVMLELARGISQWAHGFKNGVIFLFNTGEEEGLSGAHSFITQHPWSKTIRLAVDLEAMGVGGKSGIFQAGPHPWAIENFASAAKYPSGNIIAQDLFSSGVIKSATDFQVYKEVAGLSGLDFAFTDNGAVYHTKNDKLDLLKSGSLQHLGENMLAFLLRIASSPHLPKSKDMDKELKTGHDSAIFFDILGTYMIVYSQRFASMLHNSVILQSLLIWAASLFMGGSSATISLGLSCLSAILMLLFSISFSAFAAFIVPQISPSPVPYVANPLLVLGLFAAPALLGALTGQHLGYLILKKYLLIVYSKKKQLSSVVIADLVKLEAERWLYKAGFVQWLVLLIIGNYYKIGSSYLAVFWLVPPAFAYGLLEATLTPARLPKPLKLATLLMGLAVPILISSGTFIRFAGTIIGMAVRFDRNPGGTPEWLWNIVISTFIAVCICLTFIYVLSYVHLSGAKRSIILATSILFGLSLILVLSGFIQPFTEDTARAVNVVHVVDASGRYGEKQDPLSYISLFSNTPGKLEKEVEQIKEGFTCGKDKVVDFVAFSVNYGCWTHDDTESGWSESDIPTLHVDSDTKGEERITQVSIDTKFSTRWSLAINTKEIEDFILKGNSEELIPYGNKTSVDGWHHIQFSGGNDSPRKFELTLFWSVKSMPSADNVDRTIQDQRPLLKLRTDVDRLTPKTERVLAKLPTWCSLFGLCRASQVAEFYPTVSPEIVVREARLEDCWEVAETHCSSFFPEYSFPLDFVLRVDRLAAMLSGFSIPNGCRRTCLVAVIGSSVDQTFYIGIEDFKIGGFDGKFSLNRGYVTGILTVDTVADFLPRKGPLRQRRTGIAYISNVAVRERFRRKGIAKRLIAKAEAQARSWGCRSIALHCDLNNPGATKLYKGQGFKCIKVPEGASWPQPKTSPDIKFNFMMKLLNTPITT</sequence>
<organism evidence="1 2">
    <name type="scientific">Populus alba</name>
    <name type="common">White poplar</name>
    <dbReference type="NCBI Taxonomy" id="43335"/>
    <lineage>
        <taxon>Eukaryota</taxon>
        <taxon>Viridiplantae</taxon>
        <taxon>Streptophyta</taxon>
        <taxon>Embryophyta</taxon>
        <taxon>Tracheophyta</taxon>
        <taxon>Spermatophyta</taxon>
        <taxon>Magnoliopsida</taxon>
        <taxon>eudicotyledons</taxon>
        <taxon>Gunneridae</taxon>
        <taxon>Pentapetalae</taxon>
        <taxon>rosids</taxon>
        <taxon>fabids</taxon>
        <taxon>Malpighiales</taxon>
        <taxon>Salicaceae</taxon>
        <taxon>Saliceae</taxon>
        <taxon>Populus</taxon>
    </lineage>
</organism>
<accession>A0ACC4BT91</accession>
<dbReference type="Proteomes" id="UP000309997">
    <property type="component" value="Unassembled WGS sequence"/>
</dbReference>
<evidence type="ECO:0000313" key="1">
    <source>
        <dbReference type="EMBL" id="KAL3581416.1"/>
    </source>
</evidence>
<dbReference type="EMBL" id="RCHU02000008">
    <property type="protein sequence ID" value="KAL3581416.1"/>
    <property type="molecule type" value="Genomic_DNA"/>
</dbReference>
<proteinExistence type="predicted"/>
<reference evidence="1 2" key="1">
    <citation type="journal article" date="2024" name="Plant Biotechnol. J.">
        <title>Genome and CRISPR/Cas9 system of a widespread forest tree (Populus alba) in the world.</title>
        <authorList>
            <person name="Liu Y.J."/>
            <person name="Jiang P.F."/>
            <person name="Han X.M."/>
            <person name="Li X.Y."/>
            <person name="Wang H.M."/>
            <person name="Wang Y.J."/>
            <person name="Wang X.X."/>
            <person name="Zeng Q.Y."/>
        </authorList>
    </citation>
    <scope>NUCLEOTIDE SEQUENCE [LARGE SCALE GENOMIC DNA]</scope>
    <source>
        <strain evidence="2">cv. PAL-ZL1</strain>
    </source>
</reference>
<comment type="caution">
    <text evidence="1">The sequence shown here is derived from an EMBL/GenBank/DDBJ whole genome shotgun (WGS) entry which is preliminary data.</text>
</comment>
<protein>
    <submittedName>
        <fullName evidence="1">Uncharacterized protein</fullName>
    </submittedName>
</protein>
<name>A0ACC4BT91_POPAL</name>